<dbReference type="EMBL" id="JBHFEH010000001">
    <property type="protein sequence ID" value="KAL2058986.1"/>
    <property type="molecule type" value="Genomic_DNA"/>
</dbReference>
<dbReference type="Gene3D" id="3.10.450.50">
    <property type="match status" value="1"/>
</dbReference>
<dbReference type="SUPFAM" id="SSF54427">
    <property type="entry name" value="NTF2-like"/>
    <property type="match status" value="1"/>
</dbReference>
<evidence type="ECO:0000313" key="2">
    <source>
        <dbReference type="EMBL" id="KAL2058986.1"/>
    </source>
</evidence>
<sequence>MAHPKLVVTAEDLTFDEKTLQNWRDEGFDVSYLPFDTSRKQYVEKLNHISNSLGLGDNFAVVAFGQAAAVVLEEGQKPIWKLCALAAYYPDKIPMPSPGWPSGHNVIVHLASSQNMVPKCRHYIYREVQLGFAEKNLDMYDKISAGLAWSRTLAILRKGFGIEVDLERVWEDHAELEFVSKDADATMATMVAEPYVNHVPTLTGGIGYKDLHRFYRDYFIPGNPPSFKMKLLSRTVGTDRVVDEMYVSFRHTQIIPWMLPDVKPTDKEVEVALVAIVCIRGGKLYHEHIYWDQASVLVQIGLLDPTVVPGGGKGRLPVVGGAGARKVADESIIRSNELISSW</sequence>
<protein>
    <recommendedName>
        <fullName evidence="1">SnoaL-like domain-containing protein</fullName>
    </recommendedName>
</protein>
<dbReference type="InterPro" id="IPR009959">
    <property type="entry name" value="Cyclase_SnoaL-like"/>
</dbReference>
<keyword evidence="3" id="KW-1185">Reference proteome</keyword>
<accession>A0ABR4BPM6</accession>
<organism evidence="2 3">
    <name type="scientific">Lepraria finkii</name>
    <dbReference type="NCBI Taxonomy" id="1340010"/>
    <lineage>
        <taxon>Eukaryota</taxon>
        <taxon>Fungi</taxon>
        <taxon>Dikarya</taxon>
        <taxon>Ascomycota</taxon>
        <taxon>Pezizomycotina</taxon>
        <taxon>Lecanoromycetes</taxon>
        <taxon>OSLEUM clade</taxon>
        <taxon>Lecanoromycetidae</taxon>
        <taxon>Lecanorales</taxon>
        <taxon>Lecanorineae</taxon>
        <taxon>Stereocaulaceae</taxon>
        <taxon>Lepraria</taxon>
    </lineage>
</organism>
<dbReference type="Proteomes" id="UP001590951">
    <property type="component" value="Unassembled WGS sequence"/>
</dbReference>
<dbReference type="Pfam" id="PF12680">
    <property type="entry name" value="SnoaL_2"/>
    <property type="match status" value="1"/>
</dbReference>
<name>A0ABR4BPM6_9LECA</name>
<reference evidence="2 3" key="1">
    <citation type="submission" date="2024-09" db="EMBL/GenBank/DDBJ databases">
        <title>Rethinking Asexuality: The Enigmatic Case of Functional Sexual Genes in Lepraria (Stereocaulaceae).</title>
        <authorList>
            <person name="Doellman M."/>
            <person name="Sun Y."/>
            <person name="Barcenas-Pena A."/>
            <person name="Lumbsch H.T."/>
            <person name="Grewe F."/>
        </authorList>
    </citation>
    <scope>NUCLEOTIDE SEQUENCE [LARGE SCALE GENOMIC DNA]</scope>
    <source>
        <strain evidence="2 3">Grewe 0041</strain>
    </source>
</reference>
<evidence type="ECO:0000259" key="1">
    <source>
        <dbReference type="Pfam" id="PF12680"/>
    </source>
</evidence>
<dbReference type="PANTHER" id="PTHR38436:SF3">
    <property type="entry name" value="CARBOXYMETHYLENEBUTENOLIDASE-RELATED"/>
    <property type="match status" value="1"/>
</dbReference>
<dbReference type="InterPro" id="IPR032710">
    <property type="entry name" value="NTF2-like_dom_sf"/>
</dbReference>
<gene>
    <name evidence="2" type="ORF">ABVK25_000278</name>
</gene>
<proteinExistence type="predicted"/>
<comment type="caution">
    <text evidence="2">The sequence shown here is derived from an EMBL/GenBank/DDBJ whole genome shotgun (WGS) entry which is preliminary data.</text>
</comment>
<dbReference type="InterPro" id="IPR037401">
    <property type="entry name" value="SnoaL-like"/>
</dbReference>
<evidence type="ECO:0000313" key="3">
    <source>
        <dbReference type="Proteomes" id="UP001590951"/>
    </source>
</evidence>
<feature type="domain" description="SnoaL-like" evidence="1">
    <location>
        <begin position="178"/>
        <end position="285"/>
    </location>
</feature>
<dbReference type="PANTHER" id="PTHR38436">
    <property type="entry name" value="POLYKETIDE CYCLASE SNOAL-LIKE DOMAIN"/>
    <property type="match status" value="1"/>
</dbReference>